<gene>
    <name evidence="7" type="ORF">AB0K40_34830</name>
</gene>
<feature type="region of interest" description="Disordered" evidence="5">
    <location>
        <begin position="473"/>
        <end position="499"/>
    </location>
</feature>
<feature type="compositionally biased region" description="Low complexity" evidence="5">
    <location>
        <begin position="174"/>
        <end position="191"/>
    </location>
</feature>
<proteinExistence type="inferred from homology"/>
<keyword evidence="4" id="KW-0804">Transcription</keyword>
<accession>A0ABV3HDV3</accession>
<dbReference type="InterPro" id="IPR011991">
    <property type="entry name" value="ArsR-like_HTH"/>
</dbReference>
<name>A0ABV3HDV3_9ACTN</name>
<comment type="similarity">
    <text evidence="1">Belongs to the LysR transcriptional regulatory family.</text>
</comment>
<dbReference type="InterPro" id="IPR000847">
    <property type="entry name" value="LysR_HTH_N"/>
</dbReference>
<dbReference type="Gene3D" id="1.10.10.10">
    <property type="entry name" value="Winged helix-like DNA-binding domain superfamily/Winged helix DNA-binding domain"/>
    <property type="match status" value="1"/>
</dbReference>
<protein>
    <submittedName>
        <fullName evidence="7">LysR substrate-binding domain-containing protein</fullName>
    </submittedName>
</protein>
<organism evidence="7 8">
    <name type="scientific">Nonomuraea bangladeshensis</name>
    <dbReference type="NCBI Taxonomy" id="404385"/>
    <lineage>
        <taxon>Bacteria</taxon>
        <taxon>Bacillati</taxon>
        <taxon>Actinomycetota</taxon>
        <taxon>Actinomycetes</taxon>
        <taxon>Streptosporangiales</taxon>
        <taxon>Streptosporangiaceae</taxon>
        <taxon>Nonomuraea</taxon>
    </lineage>
</organism>
<evidence type="ECO:0000313" key="8">
    <source>
        <dbReference type="Proteomes" id="UP001552427"/>
    </source>
</evidence>
<dbReference type="PANTHER" id="PTHR30346:SF0">
    <property type="entry name" value="HCA OPERON TRANSCRIPTIONAL ACTIVATOR HCAR"/>
    <property type="match status" value="1"/>
</dbReference>
<dbReference type="Proteomes" id="UP001552427">
    <property type="component" value="Unassembled WGS sequence"/>
</dbReference>
<evidence type="ECO:0000256" key="4">
    <source>
        <dbReference type="ARBA" id="ARBA00023163"/>
    </source>
</evidence>
<dbReference type="RefSeq" id="WP_364457927.1">
    <property type="nucleotide sequence ID" value="NZ_JBFARM010000011.1"/>
</dbReference>
<dbReference type="PANTHER" id="PTHR30346">
    <property type="entry name" value="TRANSCRIPTIONAL DUAL REGULATOR HCAR-RELATED"/>
    <property type="match status" value="1"/>
</dbReference>
<dbReference type="PRINTS" id="PR00039">
    <property type="entry name" value="HTHLYSR"/>
</dbReference>
<evidence type="ECO:0000256" key="2">
    <source>
        <dbReference type="ARBA" id="ARBA00023015"/>
    </source>
</evidence>
<reference evidence="7 8" key="1">
    <citation type="submission" date="2024-06" db="EMBL/GenBank/DDBJ databases">
        <title>The Natural Products Discovery Center: Release of the First 8490 Sequenced Strains for Exploring Actinobacteria Biosynthetic Diversity.</title>
        <authorList>
            <person name="Kalkreuter E."/>
            <person name="Kautsar S.A."/>
            <person name="Yang D."/>
            <person name="Bader C.D."/>
            <person name="Teijaro C.N."/>
            <person name="Fluegel L."/>
            <person name="Davis C.M."/>
            <person name="Simpson J.R."/>
            <person name="Lauterbach L."/>
            <person name="Steele A.D."/>
            <person name="Gui C."/>
            <person name="Meng S."/>
            <person name="Li G."/>
            <person name="Viehrig K."/>
            <person name="Ye F."/>
            <person name="Su P."/>
            <person name="Kiefer A.F."/>
            <person name="Nichols A."/>
            <person name="Cepeda A.J."/>
            <person name="Yan W."/>
            <person name="Fan B."/>
            <person name="Jiang Y."/>
            <person name="Adhikari A."/>
            <person name="Zheng C.-J."/>
            <person name="Schuster L."/>
            <person name="Cowan T.M."/>
            <person name="Smanski M.J."/>
            <person name="Chevrette M.G."/>
            <person name="De Carvalho L.P.S."/>
            <person name="Shen B."/>
        </authorList>
    </citation>
    <scope>NUCLEOTIDE SEQUENCE [LARGE SCALE GENOMIC DNA]</scope>
    <source>
        <strain evidence="7 8">NPDC049574</strain>
    </source>
</reference>
<dbReference type="PROSITE" id="PS50931">
    <property type="entry name" value="HTH_LYSR"/>
    <property type="match status" value="1"/>
</dbReference>
<evidence type="ECO:0000256" key="5">
    <source>
        <dbReference type="SAM" id="MobiDB-lite"/>
    </source>
</evidence>
<feature type="compositionally biased region" description="Polar residues" evidence="5">
    <location>
        <begin position="476"/>
        <end position="485"/>
    </location>
</feature>
<comment type="caution">
    <text evidence="7">The sequence shown here is derived from an EMBL/GenBank/DDBJ whole genome shotgun (WGS) entry which is preliminary data.</text>
</comment>
<feature type="compositionally biased region" description="Low complexity" evidence="5">
    <location>
        <begin position="154"/>
        <end position="165"/>
    </location>
</feature>
<feature type="region of interest" description="Disordered" evidence="5">
    <location>
        <begin position="148"/>
        <end position="337"/>
    </location>
</feature>
<dbReference type="Pfam" id="PF00126">
    <property type="entry name" value="HTH_1"/>
    <property type="match status" value="1"/>
</dbReference>
<feature type="compositionally biased region" description="Pro residues" evidence="5">
    <location>
        <begin position="310"/>
        <end position="319"/>
    </location>
</feature>
<keyword evidence="8" id="KW-1185">Reference proteome</keyword>
<evidence type="ECO:0000256" key="3">
    <source>
        <dbReference type="ARBA" id="ARBA00023125"/>
    </source>
</evidence>
<dbReference type="Gene3D" id="3.40.190.10">
    <property type="entry name" value="Periplasmic binding protein-like II"/>
    <property type="match status" value="3"/>
</dbReference>
<dbReference type="InterPro" id="IPR036390">
    <property type="entry name" value="WH_DNA-bd_sf"/>
</dbReference>
<dbReference type="InterPro" id="IPR005119">
    <property type="entry name" value="LysR_subst-bd"/>
</dbReference>
<feature type="compositionally biased region" description="Pro residues" evidence="5">
    <location>
        <begin position="195"/>
        <end position="204"/>
    </location>
</feature>
<keyword evidence="3" id="KW-0238">DNA-binding</keyword>
<dbReference type="InterPro" id="IPR036388">
    <property type="entry name" value="WH-like_DNA-bd_sf"/>
</dbReference>
<feature type="domain" description="HTH lysR-type" evidence="6">
    <location>
        <begin position="2"/>
        <end position="59"/>
    </location>
</feature>
<dbReference type="Pfam" id="PF03466">
    <property type="entry name" value="LysR_substrate"/>
    <property type="match status" value="2"/>
</dbReference>
<dbReference type="SUPFAM" id="SSF53850">
    <property type="entry name" value="Periplasmic binding protein-like II"/>
    <property type="match status" value="2"/>
</dbReference>
<evidence type="ECO:0000259" key="6">
    <source>
        <dbReference type="PROSITE" id="PS50931"/>
    </source>
</evidence>
<evidence type="ECO:0000313" key="7">
    <source>
        <dbReference type="EMBL" id="MEV4290713.1"/>
    </source>
</evidence>
<keyword evidence="2" id="KW-0805">Transcription regulation</keyword>
<evidence type="ECO:0000256" key="1">
    <source>
        <dbReference type="ARBA" id="ARBA00009437"/>
    </source>
</evidence>
<dbReference type="EMBL" id="JBFARM010000011">
    <property type="protein sequence ID" value="MEV4290713.1"/>
    <property type="molecule type" value="Genomic_DNA"/>
</dbReference>
<dbReference type="SUPFAM" id="SSF46785">
    <property type="entry name" value="Winged helix' DNA-binding domain"/>
    <property type="match status" value="1"/>
</dbReference>
<sequence length="534" mass="56362">MLTLDQIRAFVAVAEELHFGRAAERLRMTQPPLSRHIQKLERAIGVTLLERDNRRVILTEAGRGFLEDARHMLTLVDTAGDRARRIAGGASGTLRLGFTAVSAISVLGRLLRLLAERLPEVDVILHEQVTARQMDGILRGELDLGLARPPFDLPRPSSSVRPSRPLIDPSHPASGPGSDRPPLDPSRPSSGVGPFHPPVDPSHPTPGLGPFRPPVDPSHTAFGLDSARPSMDPSHPASGVGSACPPVDPSHPTPGVGSACPPVDPSHPTPGLGSARPPVDPSHPTPGLGSACPPVDPPHPTSRLDLAQPPSDPARPSPGPTVADSSSPLGLARPPINPVRPLSDLALARPPADVNRARSTYDLAGIDSRVIFREPLCAAVPTGHALAALDRPLAPEDFAGLPMVSYHPVRSRYFHELTVRFLSTVRPRDEQQVHQILTAVLLVAAGRGVALVPASARSLGIEGVVFRDLVHGGGSPTSASRSGNPMTGDEGDELTVENDSGGHPVELHAIWNRGSANPALWRVLGLLDDVEGQD</sequence>
<dbReference type="CDD" id="cd00090">
    <property type="entry name" value="HTH_ARSR"/>
    <property type="match status" value="1"/>
</dbReference>